<protein>
    <submittedName>
        <fullName evidence="2">Uncharacterized protein</fullName>
    </submittedName>
</protein>
<feature type="transmembrane region" description="Helical" evidence="1">
    <location>
        <begin position="112"/>
        <end position="141"/>
    </location>
</feature>
<keyword evidence="1" id="KW-0812">Transmembrane</keyword>
<evidence type="ECO:0000313" key="3">
    <source>
        <dbReference type="Proteomes" id="UP000236569"/>
    </source>
</evidence>
<feature type="transmembrane region" description="Helical" evidence="1">
    <location>
        <begin position="42"/>
        <end position="62"/>
    </location>
</feature>
<proteinExistence type="predicted"/>
<reference evidence="3" key="1">
    <citation type="submission" date="2018-01" db="EMBL/GenBank/DDBJ databases">
        <title>Draft Genome Sequence of the Radioresistant Bacterium Deinococcus aerius TR0125, Isolated from the Higher Atmosphere above Japan.</title>
        <authorList>
            <person name="Satoh K."/>
            <person name="Arai H."/>
            <person name="Sanzen T."/>
            <person name="Kawaguchi Y."/>
            <person name="Hayashi H."/>
            <person name="Yokobori S."/>
            <person name="Yamagishi A."/>
            <person name="Oono Y."/>
            <person name="Narumi I."/>
        </authorList>
    </citation>
    <scope>NUCLEOTIDE SEQUENCE [LARGE SCALE GENOMIC DNA]</scope>
    <source>
        <strain evidence="3">TR0125</strain>
    </source>
</reference>
<sequence length="161" mass="16565">MTTTAEPSVTRALRRVLLALALLGVFATATELALIGHRGSPARLIPWALLLLAGVTLLLAAWKPGVRTLWSLRVALVIVALGSGVGVLEHAAGNLVTAREVAGGAALPLRELVLGALTGGAPALAPGILVQVALLGLAFTYRHPALRTASRDVPLRSGTIR</sequence>
<keyword evidence="1" id="KW-0472">Membrane</keyword>
<keyword evidence="1" id="KW-1133">Transmembrane helix</keyword>
<evidence type="ECO:0000256" key="1">
    <source>
        <dbReference type="SAM" id="Phobius"/>
    </source>
</evidence>
<keyword evidence="3" id="KW-1185">Reference proteome</keyword>
<dbReference type="OrthoDB" id="69813at2"/>
<organism evidence="2 3">
    <name type="scientific">Deinococcus aerius</name>
    <dbReference type="NCBI Taxonomy" id="200253"/>
    <lineage>
        <taxon>Bacteria</taxon>
        <taxon>Thermotogati</taxon>
        <taxon>Deinococcota</taxon>
        <taxon>Deinococci</taxon>
        <taxon>Deinococcales</taxon>
        <taxon>Deinococcaceae</taxon>
        <taxon>Deinococcus</taxon>
    </lineage>
</organism>
<dbReference type="AlphaFoldDB" id="A0A2I9DQL0"/>
<dbReference type="EMBL" id="BFAG01000002">
    <property type="protein sequence ID" value="GBF04517.1"/>
    <property type="molecule type" value="Genomic_DNA"/>
</dbReference>
<comment type="caution">
    <text evidence="2">The sequence shown here is derived from an EMBL/GenBank/DDBJ whole genome shotgun (WGS) entry which is preliminary data.</text>
</comment>
<gene>
    <name evidence="2" type="ORF">DAERI_020114</name>
</gene>
<dbReference type="RefSeq" id="WP_012173335.1">
    <property type="nucleotide sequence ID" value="NZ_BFAG01000002.1"/>
</dbReference>
<name>A0A2I9DQL0_9DEIO</name>
<evidence type="ECO:0000313" key="2">
    <source>
        <dbReference type="EMBL" id="GBF04517.1"/>
    </source>
</evidence>
<accession>A0A2I9DQL0</accession>
<feature type="transmembrane region" description="Helical" evidence="1">
    <location>
        <begin position="74"/>
        <end position="92"/>
    </location>
</feature>
<dbReference type="Proteomes" id="UP000236569">
    <property type="component" value="Unassembled WGS sequence"/>
</dbReference>